<dbReference type="InterPro" id="IPR003824">
    <property type="entry name" value="UppP"/>
</dbReference>
<dbReference type="Pfam" id="PF02673">
    <property type="entry name" value="BacA"/>
    <property type="match status" value="1"/>
</dbReference>
<evidence type="ECO:0000256" key="14">
    <source>
        <dbReference type="HAMAP-Rule" id="MF_01006"/>
    </source>
</evidence>
<accession>A0AAE3NTX9</accession>
<proteinExistence type="inferred from homology"/>
<dbReference type="GO" id="GO:0009252">
    <property type="term" value="P:peptidoglycan biosynthetic process"/>
    <property type="evidence" value="ECO:0007669"/>
    <property type="project" value="UniProtKB-KW"/>
</dbReference>
<evidence type="ECO:0000313" key="16">
    <source>
        <dbReference type="Proteomes" id="UP001221302"/>
    </source>
</evidence>
<name>A0AAE3NTX9_9BACT</name>
<keyword evidence="9 14" id="KW-0472">Membrane</keyword>
<dbReference type="PANTHER" id="PTHR30622:SF4">
    <property type="entry name" value="UNDECAPRENYL-DIPHOSPHATASE"/>
    <property type="match status" value="1"/>
</dbReference>
<dbReference type="Proteomes" id="UP001221302">
    <property type="component" value="Unassembled WGS sequence"/>
</dbReference>
<dbReference type="RefSeq" id="WP_321534562.1">
    <property type="nucleotide sequence ID" value="NZ_JARGDL010000001.1"/>
</dbReference>
<comment type="catalytic activity">
    <reaction evidence="13 14">
        <text>di-trans,octa-cis-undecaprenyl diphosphate + H2O = di-trans,octa-cis-undecaprenyl phosphate + phosphate + H(+)</text>
        <dbReference type="Rhea" id="RHEA:28094"/>
        <dbReference type="ChEBI" id="CHEBI:15377"/>
        <dbReference type="ChEBI" id="CHEBI:15378"/>
        <dbReference type="ChEBI" id="CHEBI:43474"/>
        <dbReference type="ChEBI" id="CHEBI:58405"/>
        <dbReference type="ChEBI" id="CHEBI:60392"/>
        <dbReference type="EC" id="3.6.1.27"/>
    </reaction>
</comment>
<evidence type="ECO:0000256" key="7">
    <source>
        <dbReference type="ARBA" id="ARBA00022801"/>
    </source>
</evidence>
<dbReference type="PANTHER" id="PTHR30622">
    <property type="entry name" value="UNDECAPRENYL-DIPHOSPHATASE"/>
    <property type="match status" value="1"/>
</dbReference>
<dbReference type="AlphaFoldDB" id="A0AAE3NTX9"/>
<keyword evidence="16" id="KW-1185">Reference proteome</keyword>
<keyword evidence="14" id="KW-0961">Cell wall biogenesis/degradation</keyword>
<feature type="transmembrane region" description="Helical" evidence="14">
    <location>
        <begin position="95"/>
        <end position="113"/>
    </location>
</feature>
<gene>
    <name evidence="14 15" type="primary">uppP</name>
    <name evidence="15" type="ORF">P0M35_01415</name>
</gene>
<dbReference type="GO" id="GO:0008360">
    <property type="term" value="P:regulation of cell shape"/>
    <property type="evidence" value="ECO:0007669"/>
    <property type="project" value="UniProtKB-KW"/>
</dbReference>
<feature type="transmembrane region" description="Helical" evidence="14">
    <location>
        <begin position="261"/>
        <end position="280"/>
    </location>
</feature>
<evidence type="ECO:0000256" key="8">
    <source>
        <dbReference type="ARBA" id="ARBA00022989"/>
    </source>
</evidence>
<keyword evidence="5 14" id="KW-1003">Cell membrane</keyword>
<evidence type="ECO:0000313" key="15">
    <source>
        <dbReference type="EMBL" id="MDF1610796.1"/>
    </source>
</evidence>
<dbReference type="GO" id="GO:0050380">
    <property type="term" value="F:undecaprenyl-diphosphatase activity"/>
    <property type="evidence" value="ECO:0007669"/>
    <property type="project" value="UniProtKB-UniRule"/>
</dbReference>
<evidence type="ECO:0000256" key="10">
    <source>
        <dbReference type="ARBA" id="ARBA00023251"/>
    </source>
</evidence>
<evidence type="ECO:0000256" key="9">
    <source>
        <dbReference type="ARBA" id="ARBA00023136"/>
    </source>
</evidence>
<comment type="subcellular location">
    <subcellularLocation>
        <location evidence="1 14">Cell membrane</location>
        <topology evidence="1 14">Multi-pass membrane protein</topology>
    </subcellularLocation>
</comment>
<feature type="transmembrane region" description="Helical" evidence="14">
    <location>
        <begin position="125"/>
        <end position="143"/>
    </location>
</feature>
<comment type="function">
    <text evidence="14">Catalyzes the dephosphorylation of undecaprenyl diphosphate (UPP). Confers resistance to bacitracin.</text>
</comment>
<evidence type="ECO:0000256" key="13">
    <source>
        <dbReference type="ARBA" id="ARBA00047594"/>
    </source>
</evidence>
<keyword evidence="14" id="KW-0573">Peptidoglycan synthesis</keyword>
<dbReference type="HAMAP" id="MF_01006">
    <property type="entry name" value="Undec_diphosphatase"/>
    <property type="match status" value="1"/>
</dbReference>
<keyword evidence="7 14" id="KW-0378">Hydrolase</keyword>
<protein>
    <recommendedName>
        <fullName evidence="4 14">Undecaprenyl-diphosphatase</fullName>
        <ecNumber evidence="3 14">3.6.1.27</ecNumber>
    </recommendedName>
    <alternativeName>
        <fullName evidence="12 14">Bacitracin resistance protein</fullName>
    </alternativeName>
    <alternativeName>
        <fullName evidence="11 14">Undecaprenyl pyrophosphate phosphatase</fullName>
    </alternativeName>
</protein>
<feature type="transmembrane region" description="Helical" evidence="14">
    <location>
        <begin position="45"/>
        <end position="65"/>
    </location>
</feature>
<evidence type="ECO:0000256" key="1">
    <source>
        <dbReference type="ARBA" id="ARBA00004651"/>
    </source>
</evidence>
<keyword evidence="6 14" id="KW-0812">Transmembrane</keyword>
<dbReference type="GO" id="GO:0046677">
    <property type="term" value="P:response to antibiotic"/>
    <property type="evidence" value="ECO:0007669"/>
    <property type="project" value="UniProtKB-UniRule"/>
</dbReference>
<comment type="similarity">
    <text evidence="2 14">Belongs to the UppP family.</text>
</comment>
<evidence type="ECO:0000256" key="6">
    <source>
        <dbReference type="ARBA" id="ARBA00022692"/>
    </source>
</evidence>
<dbReference type="EC" id="3.6.1.27" evidence="3 14"/>
<organism evidence="15 16">
    <name type="scientific">Stygiobacter electus</name>
    <dbReference type="NCBI Taxonomy" id="3032292"/>
    <lineage>
        <taxon>Bacteria</taxon>
        <taxon>Pseudomonadati</taxon>
        <taxon>Ignavibacteriota</taxon>
        <taxon>Ignavibacteria</taxon>
        <taxon>Ignavibacteriales</taxon>
        <taxon>Melioribacteraceae</taxon>
        <taxon>Stygiobacter</taxon>
    </lineage>
</organism>
<evidence type="ECO:0000256" key="5">
    <source>
        <dbReference type="ARBA" id="ARBA00022475"/>
    </source>
</evidence>
<evidence type="ECO:0000256" key="4">
    <source>
        <dbReference type="ARBA" id="ARBA00021581"/>
    </source>
</evidence>
<dbReference type="NCBIfam" id="TIGR00753">
    <property type="entry name" value="undec_PP_bacA"/>
    <property type="match status" value="1"/>
</dbReference>
<feature type="transmembrane region" description="Helical" evidence="14">
    <location>
        <begin position="195"/>
        <end position="215"/>
    </location>
</feature>
<keyword evidence="10 14" id="KW-0046">Antibiotic resistance</keyword>
<dbReference type="GO" id="GO:0005886">
    <property type="term" value="C:plasma membrane"/>
    <property type="evidence" value="ECO:0007669"/>
    <property type="project" value="UniProtKB-SubCell"/>
</dbReference>
<dbReference type="GO" id="GO:0071555">
    <property type="term" value="P:cell wall organization"/>
    <property type="evidence" value="ECO:0007669"/>
    <property type="project" value="UniProtKB-KW"/>
</dbReference>
<comment type="caution">
    <text evidence="15">The sequence shown here is derived from an EMBL/GenBank/DDBJ whole genome shotgun (WGS) entry which is preliminary data.</text>
</comment>
<evidence type="ECO:0000256" key="12">
    <source>
        <dbReference type="ARBA" id="ARBA00032932"/>
    </source>
</evidence>
<keyword evidence="8 14" id="KW-1133">Transmembrane helix</keyword>
<evidence type="ECO:0000256" key="11">
    <source>
        <dbReference type="ARBA" id="ARBA00032707"/>
    </source>
</evidence>
<evidence type="ECO:0000256" key="2">
    <source>
        <dbReference type="ARBA" id="ARBA00010621"/>
    </source>
</evidence>
<dbReference type="EMBL" id="JARGDL010000001">
    <property type="protein sequence ID" value="MDF1610796.1"/>
    <property type="molecule type" value="Genomic_DNA"/>
</dbReference>
<sequence>MNFFEAIILGIIQGLTEFLPISSTAHLTFAGKLMNLISDSNPEKWTAFIAVIQIGTLLSVLIYFWKDLILIIKKFLEENWFNRVKFSNQSTDSKVGWYIIISTIPVVVIGLAFKDFIEGIFTKNLYVISSSLILLAIILAVAEKVSKFSKTINDLNWFDAIIIGFAQALALIPGSSRSGTTITAGLFLGLNRETAARFSFLMSIPAVAASGLLQFYQSLKYLDQHGLIVMIISTVVSGFIGYLSIGFLLKYLRTKSMWIFVAYRILIGVTILIFIFTGIIKP</sequence>
<feature type="transmembrane region" description="Helical" evidence="14">
    <location>
        <begin position="155"/>
        <end position="175"/>
    </location>
</feature>
<keyword evidence="14" id="KW-0133">Cell shape</keyword>
<evidence type="ECO:0000256" key="3">
    <source>
        <dbReference type="ARBA" id="ARBA00012374"/>
    </source>
</evidence>
<comment type="miscellaneous">
    <text evidence="14">Bacitracin is thought to be involved in the inhibition of peptidoglycan synthesis by sequestering undecaprenyl diphosphate, thereby reducing the pool of lipid carrier available.</text>
</comment>
<feature type="transmembrane region" description="Helical" evidence="14">
    <location>
        <begin position="227"/>
        <end position="249"/>
    </location>
</feature>
<reference evidence="15" key="1">
    <citation type="submission" date="2023-03" db="EMBL/GenBank/DDBJ databases">
        <title>Stygiobacter electus gen. nov., sp. nov., facultatively anaerobic thermotolerant bacterium of the class Ignavibacteria from a well of Yessentuki mineral water deposit.</title>
        <authorList>
            <person name="Podosokorskaya O.A."/>
            <person name="Elcheninov A.G."/>
            <person name="Petrova N.F."/>
            <person name="Zavarzina D.G."/>
            <person name="Kublanov I.V."/>
            <person name="Merkel A.Y."/>
        </authorList>
    </citation>
    <scope>NUCLEOTIDE SEQUENCE</scope>
    <source>
        <strain evidence="15">09-Me</strain>
    </source>
</reference>